<evidence type="ECO:0000256" key="2">
    <source>
        <dbReference type="SAM" id="MobiDB-lite"/>
    </source>
</evidence>
<feature type="region of interest" description="Disordered" evidence="2">
    <location>
        <begin position="239"/>
        <end position="319"/>
    </location>
</feature>
<feature type="signal peptide" evidence="3">
    <location>
        <begin position="1"/>
        <end position="21"/>
    </location>
</feature>
<gene>
    <name evidence="4" type="ORF">ONE63_005922</name>
</gene>
<feature type="compositionally biased region" description="Low complexity" evidence="2">
    <location>
        <begin position="954"/>
        <end position="964"/>
    </location>
</feature>
<dbReference type="PANTHER" id="PTHR13354:SF11">
    <property type="entry name" value="LYSINE-SPECIFIC DEMETHYLASE 9"/>
    <property type="match status" value="1"/>
</dbReference>
<feature type="compositionally biased region" description="Basic and acidic residues" evidence="2">
    <location>
        <begin position="239"/>
        <end position="248"/>
    </location>
</feature>
<dbReference type="InterPro" id="IPR026306">
    <property type="entry name" value="RSBN1/Dpy-2/CEP530"/>
</dbReference>
<feature type="compositionally biased region" description="Basic and acidic residues" evidence="2">
    <location>
        <begin position="871"/>
        <end position="881"/>
    </location>
</feature>
<evidence type="ECO:0000313" key="5">
    <source>
        <dbReference type="Proteomes" id="UP001075354"/>
    </source>
</evidence>
<dbReference type="AlphaFoldDB" id="A0AAV7Y0Y3"/>
<feature type="compositionally biased region" description="Basic and acidic residues" evidence="2">
    <location>
        <begin position="255"/>
        <end position="270"/>
    </location>
</feature>
<feature type="compositionally biased region" description="Polar residues" evidence="2">
    <location>
        <begin position="271"/>
        <end position="281"/>
    </location>
</feature>
<protein>
    <recommendedName>
        <fullName evidence="6">Round spermatid basic protein 1-like protein</fullName>
    </recommendedName>
</protein>
<keyword evidence="5" id="KW-1185">Reference proteome</keyword>
<feature type="compositionally biased region" description="Basic and acidic residues" evidence="2">
    <location>
        <begin position="916"/>
        <end position="932"/>
    </location>
</feature>
<feature type="region of interest" description="Disordered" evidence="2">
    <location>
        <begin position="765"/>
        <end position="1014"/>
    </location>
</feature>
<evidence type="ECO:0000256" key="1">
    <source>
        <dbReference type="ARBA" id="ARBA00010560"/>
    </source>
</evidence>
<dbReference type="EMBL" id="JAPTSV010000002">
    <property type="protein sequence ID" value="KAJ1531097.1"/>
    <property type="molecule type" value="Genomic_DNA"/>
</dbReference>
<dbReference type="GO" id="GO:0005634">
    <property type="term" value="C:nucleus"/>
    <property type="evidence" value="ECO:0007669"/>
    <property type="project" value="InterPro"/>
</dbReference>
<feature type="compositionally biased region" description="Low complexity" evidence="2">
    <location>
        <begin position="933"/>
        <end position="945"/>
    </location>
</feature>
<evidence type="ECO:0000313" key="4">
    <source>
        <dbReference type="EMBL" id="KAJ1531097.1"/>
    </source>
</evidence>
<comment type="similarity">
    <text evidence="1">Belongs to the round spermatid basic protein 1 family.</text>
</comment>
<evidence type="ECO:0000256" key="3">
    <source>
        <dbReference type="SAM" id="SignalP"/>
    </source>
</evidence>
<dbReference type="Proteomes" id="UP001075354">
    <property type="component" value="Chromosome 2"/>
</dbReference>
<comment type="caution">
    <text evidence="4">The sequence shown here is derived from an EMBL/GenBank/DDBJ whole genome shotgun (WGS) entry which is preliminary data.</text>
</comment>
<name>A0AAV7Y0Y3_9NEOP</name>
<feature type="compositionally biased region" description="Basic and acidic residues" evidence="2">
    <location>
        <begin position="817"/>
        <end position="832"/>
    </location>
</feature>
<sequence>MFIQTFILLVNLYIILQDIHLNSPPTPAVDLTAVEPLVVREGITEPISEAASETEVVAEPVASCVLKNEGVSETVEACHVPLASLPGSYVGNVWTSGAPSSEQFVGGEVLLCHQEEVCNEIVCASEVEEKESSIDDGIKEEIVEPLECQEAPYVRNSVESTDEGLLESSEQTLTKCEVTPCEEEGNHVTKTLSGPAVIKEEKSSSADRLIVADLAGTKESKSLSVSDIKIGVPAKIKTEKRVSHDEAKCNLSAGVKDEKQSSTEESKIRSESNVSSTSGTVKHSHRRPSSSGSSSHKSSHRDSDRKDHRSSSHHCSRCYKRSKIKRASIGVQCRRDKTIGKLIQPAPPPPQTSAFTWHPAQRPSSLGSVSKPEQYCHPSPDLYRYSQYMHIETHPNGGASVVHMYQEELDHLSKDQLNELSDEFFKVCFGEDENGNAFHVMGIVHNSASYLPDLLDYMADHYPSLTVKNGVLGRNSDIETTNMASYRDQVYRTYGYGTVRYGPLHQISLVGTVTEEVGGFFPDFLKRLEDNVFLRKTMPWGPLSVAQMETPLESNDGPILWIRPGEQLVPTADMPAKSPFKRKRTGINELRNLQYLPRLSEAREYMFEDRTKAHADHVGHGLDRMTTAAVGILKAVHCSVPSSQNRVTKDVVAFYAADFPDLVEKLQLDLHEPPISQCVQWVEDAKLNQLRREGIRYARIQLYDNDIYFLPRNIIHQFRTVTAVTSIAWHVRLKQYYPESLLNQDIKHSRVVTGMNSCHTYREKKDLPDHSLRPHQPASSEFVLSESSSDDENSSRKKQRRRSSSSPDAKKKKSSKDRKDRKILEKKGEKTLKSVQSNGGLEGSTGKKDVKTTSENGGVSMNGTYTASEIKAVDKIVDKIHRPPTSSSTPSKHSNKEHKQSSKHHGSSSGSSSSQKYRDNKHSSHKSQEDGSKSSSKSRSSSGSSFKHKDKHGSSSSSTSNSASKLKENNAVRNLSAELGEKPISSDSVKIVDSLKPSIPELKEAKDASEVDNA</sequence>
<proteinExistence type="inferred from homology"/>
<feature type="compositionally biased region" description="Polar residues" evidence="2">
    <location>
        <begin position="853"/>
        <end position="867"/>
    </location>
</feature>
<feature type="compositionally biased region" description="Basic and acidic residues" evidence="2">
    <location>
        <begin position="300"/>
        <end position="310"/>
    </location>
</feature>
<feature type="chain" id="PRO_5043731464" description="Round spermatid basic protein 1-like protein" evidence="3">
    <location>
        <begin position="22"/>
        <end position="1014"/>
    </location>
</feature>
<accession>A0AAV7Y0Y3</accession>
<evidence type="ECO:0008006" key="6">
    <source>
        <dbReference type="Google" id="ProtNLM"/>
    </source>
</evidence>
<keyword evidence="3" id="KW-0732">Signal</keyword>
<feature type="compositionally biased region" description="Basic residues" evidence="2">
    <location>
        <begin position="893"/>
        <end position="906"/>
    </location>
</feature>
<feature type="compositionally biased region" description="Basic and acidic residues" evidence="2">
    <location>
        <begin position="1001"/>
        <end position="1014"/>
    </location>
</feature>
<reference evidence="4" key="1">
    <citation type="submission" date="2022-12" db="EMBL/GenBank/DDBJ databases">
        <title>Chromosome-level genome assembly of the bean flower thrips Megalurothrips usitatus.</title>
        <authorList>
            <person name="Ma L."/>
            <person name="Liu Q."/>
            <person name="Li H."/>
            <person name="Cai W."/>
        </authorList>
    </citation>
    <scope>NUCLEOTIDE SEQUENCE</scope>
    <source>
        <strain evidence="4">Cailab_2022a</strain>
    </source>
</reference>
<organism evidence="4 5">
    <name type="scientific">Megalurothrips usitatus</name>
    <name type="common">bean blossom thrips</name>
    <dbReference type="NCBI Taxonomy" id="439358"/>
    <lineage>
        <taxon>Eukaryota</taxon>
        <taxon>Metazoa</taxon>
        <taxon>Ecdysozoa</taxon>
        <taxon>Arthropoda</taxon>
        <taxon>Hexapoda</taxon>
        <taxon>Insecta</taxon>
        <taxon>Pterygota</taxon>
        <taxon>Neoptera</taxon>
        <taxon>Paraneoptera</taxon>
        <taxon>Thysanoptera</taxon>
        <taxon>Terebrantia</taxon>
        <taxon>Thripoidea</taxon>
        <taxon>Thripidae</taxon>
        <taxon>Megalurothrips</taxon>
    </lineage>
</organism>
<dbReference type="PANTHER" id="PTHR13354">
    <property type="entry name" value="ROUND SPERMATID BASIC PROTEIN 1"/>
    <property type="match status" value="1"/>
</dbReference>